<accession>M6UVX7</accession>
<evidence type="ECO:0000313" key="1">
    <source>
        <dbReference type="EMBL" id="EMO41443.1"/>
    </source>
</evidence>
<comment type="caution">
    <text evidence="1">The sequence shown here is derived from an EMBL/GenBank/DDBJ whole genome shotgun (WGS) entry which is preliminary data.</text>
</comment>
<reference evidence="1 2" key="1">
    <citation type="submission" date="2013-01" db="EMBL/GenBank/DDBJ databases">
        <authorList>
            <person name="Harkins D.M."/>
            <person name="Durkin A.S."/>
            <person name="Brinkac L.M."/>
            <person name="Haft D.H."/>
            <person name="Selengut J.D."/>
            <person name="Sanka R."/>
            <person name="DePew J."/>
            <person name="Purushe J."/>
            <person name="Matthias M.A."/>
            <person name="Vinetz J.M."/>
            <person name="Sutton G.G."/>
            <person name="Nierman W.C."/>
            <person name="Fouts D.E."/>
        </authorList>
    </citation>
    <scope>NUCLEOTIDE SEQUENCE [LARGE SCALE GENOMIC DNA]</scope>
    <source>
        <strain evidence="1 2">ZUN142</strain>
    </source>
</reference>
<dbReference type="Proteomes" id="UP000012153">
    <property type="component" value="Unassembled WGS sequence"/>
</dbReference>
<organism evidence="1 2">
    <name type="scientific">Leptospira noguchii serovar Autumnalis str. ZUN142</name>
    <dbReference type="NCBI Taxonomy" id="1085540"/>
    <lineage>
        <taxon>Bacteria</taxon>
        <taxon>Pseudomonadati</taxon>
        <taxon>Spirochaetota</taxon>
        <taxon>Spirochaetia</taxon>
        <taxon>Leptospirales</taxon>
        <taxon>Leptospiraceae</taxon>
        <taxon>Leptospira</taxon>
    </lineage>
</organism>
<dbReference type="AlphaFoldDB" id="M6UVX7"/>
<sequence length="102" mass="11968">MGVSVTALCFFADRAYSDLKSLKLSKTKKKHEFNEEFLKLFLESDLETKLKIFLKFYRDQRELLNASFETDTDFHSTRLIMTALDNLIKKIEAKIENLRKGV</sequence>
<proteinExistence type="predicted"/>
<protein>
    <submittedName>
        <fullName evidence="1">Uncharacterized protein</fullName>
    </submittedName>
</protein>
<dbReference type="EMBL" id="AHOP02000021">
    <property type="protein sequence ID" value="EMO41443.1"/>
    <property type="molecule type" value="Genomic_DNA"/>
</dbReference>
<evidence type="ECO:0000313" key="2">
    <source>
        <dbReference type="Proteomes" id="UP000012153"/>
    </source>
</evidence>
<name>M6UVX7_9LEPT</name>
<gene>
    <name evidence="1" type="ORF">LEP1GSC186_2062</name>
</gene>